<dbReference type="AlphaFoldDB" id="A0A927K5Y3"/>
<protein>
    <submittedName>
        <fullName evidence="1">Uncharacterized protein</fullName>
    </submittedName>
</protein>
<accession>A0A927K5Y3</accession>
<evidence type="ECO:0000313" key="2">
    <source>
        <dbReference type="Proteomes" id="UP000616839"/>
    </source>
</evidence>
<keyword evidence="2" id="KW-1185">Reference proteome</keyword>
<dbReference type="RefSeq" id="WP_192140097.1">
    <property type="nucleotide sequence ID" value="NZ_JACYXZ010000001.1"/>
</dbReference>
<organism evidence="1 2">
    <name type="scientific">Nocardioides donggukensis</name>
    <dbReference type="NCBI Taxonomy" id="2774019"/>
    <lineage>
        <taxon>Bacteria</taxon>
        <taxon>Bacillati</taxon>
        <taxon>Actinomycetota</taxon>
        <taxon>Actinomycetes</taxon>
        <taxon>Propionibacteriales</taxon>
        <taxon>Nocardioidaceae</taxon>
        <taxon>Nocardioides</taxon>
    </lineage>
</organism>
<dbReference type="EMBL" id="JACYXZ010000001">
    <property type="protein sequence ID" value="MBD8868451.1"/>
    <property type="molecule type" value="Genomic_DNA"/>
</dbReference>
<name>A0A927K5Y3_9ACTN</name>
<dbReference type="Proteomes" id="UP000616839">
    <property type="component" value="Unassembled WGS sequence"/>
</dbReference>
<evidence type="ECO:0000313" key="1">
    <source>
        <dbReference type="EMBL" id="MBD8868451.1"/>
    </source>
</evidence>
<gene>
    <name evidence="1" type="ORF">IE331_02340</name>
</gene>
<comment type="caution">
    <text evidence="1">The sequence shown here is derived from an EMBL/GenBank/DDBJ whole genome shotgun (WGS) entry which is preliminary data.</text>
</comment>
<proteinExistence type="predicted"/>
<reference evidence="1" key="1">
    <citation type="submission" date="2020-09" db="EMBL/GenBank/DDBJ databases">
        <title>Nocardioides sp. strain MJB4 16S ribosomal RNA gene Genome sequencing and assembly.</title>
        <authorList>
            <person name="Kim I."/>
        </authorList>
    </citation>
    <scope>NUCLEOTIDE SEQUENCE</scope>
    <source>
        <strain evidence="1">MJB4</strain>
    </source>
</reference>
<sequence>MSETMSCPSCGHDDLTAGVIVGRSPGVKFKASQGLAGDLTGTPLTSGVFNHTAPARRCGECGTVVVLPER</sequence>